<feature type="non-terminal residue" evidence="1">
    <location>
        <position position="1"/>
    </location>
</feature>
<dbReference type="EMBL" id="CAKXAJ010020864">
    <property type="protein sequence ID" value="CAH2225111.1"/>
    <property type="molecule type" value="Genomic_DNA"/>
</dbReference>
<reference evidence="1" key="1">
    <citation type="submission" date="2022-03" db="EMBL/GenBank/DDBJ databases">
        <authorList>
            <person name="Lindestad O."/>
        </authorList>
    </citation>
    <scope>NUCLEOTIDE SEQUENCE</scope>
</reference>
<comment type="caution">
    <text evidence="1">The sequence shown here is derived from an EMBL/GenBank/DDBJ whole genome shotgun (WGS) entry which is preliminary data.</text>
</comment>
<organism evidence="1 2">
    <name type="scientific">Pararge aegeria aegeria</name>
    <dbReference type="NCBI Taxonomy" id="348720"/>
    <lineage>
        <taxon>Eukaryota</taxon>
        <taxon>Metazoa</taxon>
        <taxon>Ecdysozoa</taxon>
        <taxon>Arthropoda</taxon>
        <taxon>Hexapoda</taxon>
        <taxon>Insecta</taxon>
        <taxon>Pterygota</taxon>
        <taxon>Neoptera</taxon>
        <taxon>Endopterygota</taxon>
        <taxon>Lepidoptera</taxon>
        <taxon>Glossata</taxon>
        <taxon>Ditrysia</taxon>
        <taxon>Papilionoidea</taxon>
        <taxon>Nymphalidae</taxon>
        <taxon>Satyrinae</taxon>
        <taxon>Satyrini</taxon>
        <taxon>Parargina</taxon>
        <taxon>Pararge</taxon>
    </lineage>
</organism>
<evidence type="ECO:0000313" key="2">
    <source>
        <dbReference type="Proteomes" id="UP000838756"/>
    </source>
</evidence>
<sequence>EEPLLPEDTVLPYLELDPKPLDPLPKLLEELKVLGTEPKVELTVVVGKLPELNTVLPIGLEPELPDVTLLLNN</sequence>
<proteinExistence type="predicted"/>
<accession>A0A8S4R181</accession>
<dbReference type="AlphaFoldDB" id="A0A8S4R181"/>
<evidence type="ECO:0000313" key="1">
    <source>
        <dbReference type="EMBL" id="CAH2225111.1"/>
    </source>
</evidence>
<keyword evidence="2" id="KW-1185">Reference proteome</keyword>
<protein>
    <submittedName>
        <fullName evidence="1">Jg25458 protein</fullName>
    </submittedName>
</protein>
<dbReference type="Proteomes" id="UP000838756">
    <property type="component" value="Unassembled WGS sequence"/>
</dbReference>
<name>A0A8S4R181_9NEOP</name>
<gene>
    <name evidence="1" type="primary">jg25458</name>
    <name evidence="1" type="ORF">PAEG_LOCUS6934</name>
</gene>